<evidence type="ECO:0000256" key="1">
    <source>
        <dbReference type="ARBA" id="ARBA00004651"/>
    </source>
</evidence>
<keyword evidence="3" id="KW-1003">Cell membrane</keyword>
<organism evidence="9 10">
    <name type="scientific">Nocardioides taihuensis</name>
    <dbReference type="NCBI Taxonomy" id="1835606"/>
    <lineage>
        <taxon>Bacteria</taxon>
        <taxon>Bacillati</taxon>
        <taxon>Actinomycetota</taxon>
        <taxon>Actinomycetes</taxon>
        <taxon>Propionibacteriales</taxon>
        <taxon>Nocardioidaceae</taxon>
        <taxon>Nocardioides</taxon>
    </lineage>
</organism>
<dbReference type="SUPFAM" id="SSF161098">
    <property type="entry name" value="MetI-like"/>
    <property type="match status" value="1"/>
</dbReference>
<dbReference type="Gene3D" id="1.10.3720.10">
    <property type="entry name" value="MetI-like"/>
    <property type="match status" value="1"/>
</dbReference>
<feature type="transmembrane region" description="Helical" evidence="7">
    <location>
        <begin position="12"/>
        <end position="31"/>
    </location>
</feature>
<sequence length="317" mass="33756">MGSPMSIHRLLRALVAILLVVVVTFLFVHIVPGDPARAILGPQASQASVTALQERLGLQDPLATQFLDYVSGLVRGDLGTSVAQDVPVTSLMASRTWPTVALILYAALLTVLLTIPAAALAARRPGSVVDHAVRTVPLLGLGLPAFWFGLVLIQFFAVRLGWFPAGGYGQTPLEHLHALTLPALVTAVSILPFTIQSLRVAMIEAHDADYVAAAEARGVPPRRVFTRYVFRNACIPAVVVLGLNMGWLVGNTLIVEKVFAIPGIGSLLVDSTLSRDFPVVQGLALVVALLVIGTNLLTEVARIGLDPRLRVSREGAR</sequence>
<feature type="transmembrane region" description="Helical" evidence="7">
    <location>
        <begin position="176"/>
        <end position="195"/>
    </location>
</feature>
<evidence type="ECO:0000256" key="5">
    <source>
        <dbReference type="ARBA" id="ARBA00022989"/>
    </source>
</evidence>
<comment type="similarity">
    <text evidence="7">Belongs to the binding-protein-dependent transport system permease family.</text>
</comment>
<dbReference type="InterPro" id="IPR000515">
    <property type="entry name" value="MetI-like"/>
</dbReference>
<keyword evidence="6 7" id="KW-0472">Membrane</keyword>
<dbReference type="InterPro" id="IPR035906">
    <property type="entry name" value="MetI-like_sf"/>
</dbReference>
<comment type="subcellular location">
    <subcellularLocation>
        <location evidence="1 7">Cell membrane</location>
        <topology evidence="1 7">Multi-pass membrane protein</topology>
    </subcellularLocation>
</comment>
<dbReference type="Pfam" id="PF19300">
    <property type="entry name" value="BPD_transp_1_N"/>
    <property type="match status" value="1"/>
</dbReference>
<evidence type="ECO:0000256" key="7">
    <source>
        <dbReference type="RuleBase" id="RU363032"/>
    </source>
</evidence>
<feature type="transmembrane region" description="Helical" evidence="7">
    <location>
        <begin position="279"/>
        <end position="298"/>
    </location>
</feature>
<feature type="domain" description="ABC transmembrane type-1" evidence="8">
    <location>
        <begin position="96"/>
        <end position="298"/>
    </location>
</feature>
<keyword evidence="5 7" id="KW-1133">Transmembrane helix</keyword>
<dbReference type="EMBL" id="JBHSKD010000028">
    <property type="protein sequence ID" value="MFC5179484.1"/>
    <property type="molecule type" value="Genomic_DNA"/>
</dbReference>
<evidence type="ECO:0000259" key="8">
    <source>
        <dbReference type="PROSITE" id="PS50928"/>
    </source>
</evidence>
<dbReference type="CDD" id="cd06261">
    <property type="entry name" value="TM_PBP2"/>
    <property type="match status" value="1"/>
</dbReference>
<gene>
    <name evidence="9" type="ORF">ACFPGP_22605</name>
</gene>
<keyword evidence="10" id="KW-1185">Reference proteome</keyword>
<name>A0ABW0BQ00_9ACTN</name>
<feature type="transmembrane region" description="Helical" evidence="7">
    <location>
        <begin position="229"/>
        <end position="249"/>
    </location>
</feature>
<feature type="transmembrane region" description="Helical" evidence="7">
    <location>
        <begin position="135"/>
        <end position="156"/>
    </location>
</feature>
<feature type="transmembrane region" description="Helical" evidence="7">
    <location>
        <begin position="102"/>
        <end position="123"/>
    </location>
</feature>
<comment type="caution">
    <text evidence="9">The sequence shown here is derived from an EMBL/GenBank/DDBJ whole genome shotgun (WGS) entry which is preliminary data.</text>
</comment>
<accession>A0ABW0BQ00</accession>
<dbReference type="PANTHER" id="PTHR43163">
    <property type="entry name" value="DIPEPTIDE TRANSPORT SYSTEM PERMEASE PROTEIN DPPB-RELATED"/>
    <property type="match status" value="1"/>
</dbReference>
<dbReference type="InterPro" id="IPR045621">
    <property type="entry name" value="BPD_transp_1_N"/>
</dbReference>
<proteinExistence type="inferred from homology"/>
<evidence type="ECO:0000256" key="4">
    <source>
        <dbReference type="ARBA" id="ARBA00022692"/>
    </source>
</evidence>
<dbReference type="RefSeq" id="WP_378593704.1">
    <property type="nucleotide sequence ID" value="NZ_JBHSKD010000028.1"/>
</dbReference>
<evidence type="ECO:0000256" key="3">
    <source>
        <dbReference type="ARBA" id="ARBA00022475"/>
    </source>
</evidence>
<evidence type="ECO:0000313" key="9">
    <source>
        <dbReference type="EMBL" id="MFC5179484.1"/>
    </source>
</evidence>
<dbReference type="Pfam" id="PF00528">
    <property type="entry name" value="BPD_transp_1"/>
    <property type="match status" value="1"/>
</dbReference>
<keyword evidence="4 7" id="KW-0812">Transmembrane</keyword>
<dbReference type="PROSITE" id="PS50928">
    <property type="entry name" value="ABC_TM1"/>
    <property type="match status" value="1"/>
</dbReference>
<dbReference type="PANTHER" id="PTHR43163:SF6">
    <property type="entry name" value="DIPEPTIDE TRANSPORT SYSTEM PERMEASE PROTEIN DPPB-RELATED"/>
    <property type="match status" value="1"/>
</dbReference>
<reference evidence="10" key="1">
    <citation type="journal article" date="2019" name="Int. J. Syst. Evol. Microbiol.">
        <title>The Global Catalogue of Microorganisms (GCM) 10K type strain sequencing project: providing services to taxonomists for standard genome sequencing and annotation.</title>
        <authorList>
            <consortium name="The Broad Institute Genomics Platform"/>
            <consortium name="The Broad Institute Genome Sequencing Center for Infectious Disease"/>
            <person name="Wu L."/>
            <person name="Ma J."/>
        </authorList>
    </citation>
    <scope>NUCLEOTIDE SEQUENCE [LARGE SCALE GENOMIC DNA]</scope>
    <source>
        <strain evidence="10">DFY41</strain>
    </source>
</reference>
<evidence type="ECO:0000256" key="6">
    <source>
        <dbReference type="ARBA" id="ARBA00023136"/>
    </source>
</evidence>
<dbReference type="Proteomes" id="UP001596087">
    <property type="component" value="Unassembled WGS sequence"/>
</dbReference>
<protein>
    <submittedName>
        <fullName evidence="9">ABC transporter permease</fullName>
    </submittedName>
</protein>
<evidence type="ECO:0000313" key="10">
    <source>
        <dbReference type="Proteomes" id="UP001596087"/>
    </source>
</evidence>
<evidence type="ECO:0000256" key="2">
    <source>
        <dbReference type="ARBA" id="ARBA00022448"/>
    </source>
</evidence>
<keyword evidence="2 7" id="KW-0813">Transport</keyword>